<protein>
    <recommendedName>
        <fullName evidence="3">Chromosome partition protein Smc</fullName>
    </recommendedName>
</protein>
<dbReference type="EMBL" id="VSSQ01001109">
    <property type="protein sequence ID" value="MPM05192.1"/>
    <property type="molecule type" value="Genomic_DNA"/>
</dbReference>
<comment type="caution">
    <text evidence="2">The sequence shown here is derived from an EMBL/GenBank/DDBJ whole genome shotgun (WGS) entry which is preliminary data.</text>
</comment>
<gene>
    <name evidence="2" type="ORF">SDC9_51480</name>
</gene>
<dbReference type="AlphaFoldDB" id="A0A644WMY9"/>
<sequence>MQILYFYENLARMKRFLIVLAAAIIMLPVQAQKTKVSESVEKIGDGKNNCLVVTITGANEDDVAKAWKDKMKDTGGKISGKKEMFVDDASLPSVSSNTIDIYSVIEEKDGNVRFMVAFNLGGAYLNSKEHSSGYKSAEKMIYDFAVSQAKSAVEKKIEAQKDVISKTAKNIENLTKDNEKLAKDIEDYKKRIEDAEKSIEKNKSDIETGNKDLEDQNKALKDLEKNLGEVD</sequence>
<evidence type="ECO:0008006" key="3">
    <source>
        <dbReference type="Google" id="ProtNLM"/>
    </source>
</evidence>
<dbReference type="Gene3D" id="1.20.5.1160">
    <property type="entry name" value="Vasodilator-stimulated phosphoprotein"/>
    <property type="match status" value="1"/>
</dbReference>
<feature type="region of interest" description="Disordered" evidence="1">
    <location>
        <begin position="196"/>
        <end position="231"/>
    </location>
</feature>
<proteinExistence type="predicted"/>
<name>A0A644WMY9_9ZZZZ</name>
<evidence type="ECO:0000313" key="2">
    <source>
        <dbReference type="EMBL" id="MPM05192.1"/>
    </source>
</evidence>
<evidence type="ECO:0000256" key="1">
    <source>
        <dbReference type="SAM" id="MobiDB-lite"/>
    </source>
</evidence>
<organism evidence="2">
    <name type="scientific">bioreactor metagenome</name>
    <dbReference type="NCBI Taxonomy" id="1076179"/>
    <lineage>
        <taxon>unclassified sequences</taxon>
        <taxon>metagenomes</taxon>
        <taxon>ecological metagenomes</taxon>
    </lineage>
</organism>
<accession>A0A644WMY9</accession>
<reference evidence="2" key="1">
    <citation type="submission" date="2019-08" db="EMBL/GenBank/DDBJ databases">
        <authorList>
            <person name="Kucharzyk K."/>
            <person name="Murdoch R.W."/>
            <person name="Higgins S."/>
            <person name="Loffler F."/>
        </authorList>
    </citation>
    <scope>NUCLEOTIDE SEQUENCE</scope>
</reference>